<organism evidence="2 3">
    <name type="scientific">Penicillium atrosanguineum</name>
    <dbReference type="NCBI Taxonomy" id="1132637"/>
    <lineage>
        <taxon>Eukaryota</taxon>
        <taxon>Fungi</taxon>
        <taxon>Dikarya</taxon>
        <taxon>Ascomycota</taxon>
        <taxon>Pezizomycotina</taxon>
        <taxon>Eurotiomycetes</taxon>
        <taxon>Eurotiomycetidae</taxon>
        <taxon>Eurotiales</taxon>
        <taxon>Aspergillaceae</taxon>
        <taxon>Penicillium</taxon>
    </lineage>
</organism>
<reference evidence="2" key="2">
    <citation type="journal article" date="2023" name="IMA Fungus">
        <title>Comparative genomic study of the Penicillium genus elucidates a diverse pangenome and 15 lateral gene transfer events.</title>
        <authorList>
            <person name="Petersen C."/>
            <person name="Sorensen T."/>
            <person name="Nielsen M.R."/>
            <person name="Sondergaard T.E."/>
            <person name="Sorensen J.L."/>
            <person name="Fitzpatrick D.A."/>
            <person name="Frisvad J.C."/>
            <person name="Nielsen K.L."/>
        </authorList>
    </citation>
    <scope>NUCLEOTIDE SEQUENCE</scope>
    <source>
        <strain evidence="2">IBT 21472</strain>
    </source>
</reference>
<feature type="compositionally biased region" description="Polar residues" evidence="1">
    <location>
        <begin position="57"/>
        <end position="72"/>
    </location>
</feature>
<evidence type="ECO:0000313" key="2">
    <source>
        <dbReference type="EMBL" id="KAJ5308280.1"/>
    </source>
</evidence>
<proteinExistence type="predicted"/>
<feature type="compositionally biased region" description="Basic residues" evidence="1">
    <location>
        <begin position="79"/>
        <end position="89"/>
    </location>
</feature>
<protein>
    <submittedName>
        <fullName evidence="2">Uncharacterized protein</fullName>
    </submittedName>
</protein>
<keyword evidence="3" id="KW-1185">Reference proteome</keyword>
<accession>A0A9W9PSR0</accession>
<evidence type="ECO:0000256" key="1">
    <source>
        <dbReference type="SAM" id="MobiDB-lite"/>
    </source>
</evidence>
<name>A0A9W9PSR0_9EURO</name>
<feature type="region of interest" description="Disordered" evidence="1">
    <location>
        <begin position="57"/>
        <end position="94"/>
    </location>
</feature>
<reference evidence="2" key="1">
    <citation type="submission" date="2022-12" db="EMBL/GenBank/DDBJ databases">
        <authorList>
            <person name="Petersen C."/>
        </authorList>
    </citation>
    <scope>NUCLEOTIDE SEQUENCE</scope>
    <source>
        <strain evidence="2">IBT 21472</strain>
    </source>
</reference>
<sequence>MSSALNHARSLSGVSVRAAHLLGSCRKQHYDRDIRCALQPSRPRRYFQFNTLLHTSTTPVQSNSHDGPPTTTEYEKISKPSKLRPKTKPKPTPSEYLAKSLQRTRLILGSGERSTRAVDLSYVNPDRKVPRRVLQRHRGPKKTYGRPDRQSLQTILGEYIRLVEPSLSRTSKILEGVNLDFVLTEVFRTNSQRFLTERGYDIEDVVSWAWIMKSQTHHQAISRMFALEADSKISRVPTFIPLFLLKEPHLDAQSFRLLLIHSLHLMSGQPFPALDALPRDFETHSNQPPTKPRPAIDRSTCMILVVRLIRHARQVWPEALPIIARSFSRFLTAGPVKETRLLSLAEHKADGFRTAKFNSCLELLSLPTKIHPFRSSNIQQEAQFELLRAMATHKPVLPLNRRGYRAVIAVQMAHKKTAEERQSAELKAPSWPPWKEARLGIDTQRGNEGIISRAMNVLSQMKEAGYSHQTWEEMCSVLAGWDTDGSPTVQTRSLVHQTGSLSREHNVDSNHYAVWVARIRATRTVREAWACFLAYRDQNLPQKAAIHVAIAEKLIYREKAVKRGSDHKSSALPGDGREVHPEPASARDLIYVKTEPPSSQEFLDQILSDGFRPSGRFLALLLESTSNFRLGVKYLQYSDLTDEQITALCTPWYQQPGDKADHIKALQSLPNFVFAAFIKLLCSSFFVTAKSVAPRTPLLYHFPVLMAGKQSPGPMSDISGLNEELGEPCHPRSLWHAIQLVKLLKPACHQAWSHILNTLSQKSTSRRSWIRSCLSGTLRDQDLYRILVWQEVLAVLRLMKARKLDLGMKNFQFLCLAFKRAVDAGTHHDGLVEEAARLIQKPSLAGINCDGQEAFDAMVANGLEVLKSQFDGLVLPASKTSELAERSIFTIESEAHVLAGLHVPSYATLHSFVRVLGLVGDDEGLLYLLRWMSESATRLNEVADEELNGEAMKHQTFTAIRVFLEKLHRPDDARVASDRQVQEAYDLVSQTPGWEWPSDEDVEEYLE</sequence>
<dbReference type="EMBL" id="JAPZBO010000008">
    <property type="protein sequence ID" value="KAJ5308280.1"/>
    <property type="molecule type" value="Genomic_DNA"/>
</dbReference>
<comment type="caution">
    <text evidence="2">The sequence shown here is derived from an EMBL/GenBank/DDBJ whole genome shotgun (WGS) entry which is preliminary data.</text>
</comment>
<dbReference type="Proteomes" id="UP001147746">
    <property type="component" value="Unassembled WGS sequence"/>
</dbReference>
<dbReference type="AlphaFoldDB" id="A0A9W9PSR0"/>
<evidence type="ECO:0000313" key="3">
    <source>
        <dbReference type="Proteomes" id="UP001147746"/>
    </source>
</evidence>
<gene>
    <name evidence="2" type="ORF">N7476_008936</name>
</gene>